<dbReference type="InterPro" id="IPR005501">
    <property type="entry name" value="LamB/YcsF/PxpA-like"/>
</dbReference>
<dbReference type="EMBL" id="FOOX01000002">
    <property type="protein sequence ID" value="SFG11940.1"/>
    <property type="molecule type" value="Genomic_DNA"/>
</dbReference>
<name>A0A1I2P8X5_9FIRM</name>
<dbReference type="AlphaFoldDB" id="A0A1I2P8X5"/>
<reference evidence="3" key="1">
    <citation type="submission" date="2016-10" db="EMBL/GenBank/DDBJ databases">
        <authorList>
            <person name="Varghese N."/>
            <person name="Submissions S."/>
        </authorList>
    </citation>
    <scope>NUCLEOTIDE SEQUENCE [LARGE SCALE GENOMIC DNA]</scope>
    <source>
        <strain evidence="3">DSM 17038</strain>
    </source>
</reference>
<dbReference type="EC" id="3.5.2.9" evidence="1"/>
<dbReference type="CDD" id="cd10787">
    <property type="entry name" value="LamB_YcsF_like"/>
    <property type="match status" value="1"/>
</dbReference>
<proteinExistence type="inferred from homology"/>
<dbReference type="Proteomes" id="UP000199337">
    <property type="component" value="Unassembled WGS sequence"/>
</dbReference>
<keyword evidence="1" id="KW-0378">Hydrolase</keyword>
<dbReference type="HAMAP" id="MF_00691">
    <property type="entry name" value="PxpA"/>
    <property type="match status" value="1"/>
</dbReference>
<dbReference type="Gene3D" id="3.20.20.370">
    <property type="entry name" value="Glycoside hydrolase/deacetylase"/>
    <property type="match status" value="1"/>
</dbReference>
<accession>A0A1I2P8X5</accession>
<gene>
    <name evidence="1" type="primary">pxpA</name>
    <name evidence="2" type="ORF">SAMN05660649_00749</name>
</gene>
<comment type="subunit">
    <text evidence="1">Forms a complex composed of PxpA, PxpB and PxpC.</text>
</comment>
<dbReference type="GO" id="GO:0005975">
    <property type="term" value="P:carbohydrate metabolic process"/>
    <property type="evidence" value="ECO:0007669"/>
    <property type="project" value="InterPro"/>
</dbReference>
<evidence type="ECO:0000313" key="3">
    <source>
        <dbReference type="Proteomes" id="UP000199337"/>
    </source>
</evidence>
<dbReference type="NCBIfam" id="NF003816">
    <property type="entry name" value="PRK05406.1-5"/>
    <property type="match status" value="1"/>
</dbReference>
<dbReference type="OrthoDB" id="9773478at2"/>
<dbReference type="PANTHER" id="PTHR30292">
    <property type="entry name" value="UNCHARACTERIZED PROTEIN YBGL-RELATED"/>
    <property type="match status" value="1"/>
</dbReference>
<dbReference type="SUPFAM" id="SSF88713">
    <property type="entry name" value="Glycoside hydrolase/deacetylase"/>
    <property type="match status" value="1"/>
</dbReference>
<dbReference type="STRING" id="341036.SAMN05660649_00749"/>
<dbReference type="NCBIfam" id="NF003814">
    <property type="entry name" value="PRK05406.1-3"/>
    <property type="match status" value="1"/>
</dbReference>
<organism evidence="2 3">
    <name type="scientific">Desulfotruncus arcticus DSM 17038</name>
    <dbReference type="NCBI Taxonomy" id="1121424"/>
    <lineage>
        <taxon>Bacteria</taxon>
        <taxon>Bacillati</taxon>
        <taxon>Bacillota</taxon>
        <taxon>Clostridia</taxon>
        <taxon>Eubacteriales</taxon>
        <taxon>Desulfallaceae</taxon>
        <taxon>Desulfotruncus</taxon>
    </lineage>
</organism>
<dbReference type="GO" id="GO:0005524">
    <property type="term" value="F:ATP binding"/>
    <property type="evidence" value="ECO:0007669"/>
    <property type="project" value="UniProtKB-UniRule"/>
</dbReference>
<evidence type="ECO:0000313" key="2">
    <source>
        <dbReference type="EMBL" id="SFG11940.1"/>
    </source>
</evidence>
<dbReference type="Pfam" id="PF03746">
    <property type="entry name" value="LamB_YcsF"/>
    <property type="match status" value="1"/>
</dbReference>
<evidence type="ECO:0000256" key="1">
    <source>
        <dbReference type="HAMAP-Rule" id="MF_00691"/>
    </source>
</evidence>
<dbReference type="InterPro" id="IPR011330">
    <property type="entry name" value="Glyco_hydro/deAcase_b/a-brl"/>
</dbReference>
<dbReference type="RefSeq" id="WP_092468834.1">
    <property type="nucleotide sequence ID" value="NZ_FOOX01000002.1"/>
</dbReference>
<dbReference type="GO" id="GO:0017168">
    <property type="term" value="F:5-oxoprolinase (ATP-hydrolyzing) activity"/>
    <property type="evidence" value="ECO:0007669"/>
    <property type="project" value="UniProtKB-UniRule"/>
</dbReference>
<keyword evidence="1" id="KW-0547">Nucleotide-binding</keyword>
<sequence length="260" mass="27745">MIIIANRVDLNCDMGESFGAYKIGLDEEAIKHISSANIACGFHAGDPRVMARTIDLALAHGVAPGAHPGFPDLLGFGRRKLEATPEEIKNYVIYQVGALQAFARTRGTVLQHVKPHGALYNTAAGDIKIARALAEAVYSLDKNLVFLVLAGSELERAAREVGLRYAREVFADRNYNNDGTLVCRSEPGSVITDSAAAAARMVEIITTGRIKAIDGTSFPVRADSICVHGDTPGAINHIINLRRTLSEAGIAVVPMAELVG</sequence>
<keyword evidence="3" id="KW-1185">Reference proteome</keyword>
<protein>
    <recommendedName>
        <fullName evidence="1">5-oxoprolinase subunit A</fullName>
        <shortName evidence="1">5-OPase subunit A</shortName>
        <ecNumber evidence="1">3.5.2.9</ecNumber>
    </recommendedName>
    <alternativeName>
        <fullName evidence="1">5-oxoprolinase (ATP-hydrolyzing) subunit A</fullName>
    </alternativeName>
</protein>
<comment type="function">
    <text evidence="1">Catalyzes the cleavage of 5-oxoproline to form L-glutamate coupled to the hydrolysis of ATP to ADP and inorganic phosphate.</text>
</comment>
<comment type="similarity">
    <text evidence="1">Belongs to the LamB/PxpA family.</text>
</comment>
<dbReference type="PANTHER" id="PTHR30292:SF0">
    <property type="entry name" value="5-OXOPROLINASE SUBUNIT A"/>
    <property type="match status" value="1"/>
</dbReference>
<keyword evidence="1" id="KW-0067">ATP-binding</keyword>
<comment type="catalytic activity">
    <reaction evidence="1">
        <text>5-oxo-L-proline + ATP + 2 H2O = L-glutamate + ADP + phosphate + H(+)</text>
        <dbReference type="Rhea" id="RHEA:10348"/>
        <dbReference type="ChEBI" id="CHEBI:15377"/>
        <dbReference type="ChEBI" id="CHEBI:15378"/>
        <dbReference type="ChEBI" id="CHEBI:29985"/>
        <dbReference type="ChEBI" id="CHEBI:30616"/>
        <dbReference type="ChEBI" id="CHEBI:43474"/>
        <dbReference type="ChEBI" id="CHEBI:58402"/>
        <dbReference type="ChEBI" id="CHEBI:456216"/>
        <dbReference type="EC" id="3.5.2.9"/>
    </reaction>
</comment>